<evidence type="ECO:0000313" key="2">
    <source>
        <dbReference type="Proteomes" id="UP000620104"/>
    </source>
</evidence>
<keyword evidence="2" id="KW-1185">Reference proteome</keyword>
<evidence type="ECO:0000313" key="1">
    <source>
        <dbReference type="EMBL" id="GHJ87955.1"/>
    </source>
</evidence>
<organism evidence="1 2">
    <name type="scientific">Naganishia liquefaciens</name>
    <dbReference type="NCBI Taxonomy" id="104408"/>
    <lineage>
        <taxon>Eukaryota</taxon>
        <taxon>Fungi</taxon>
        <taxon>Dikarya</taxon>
        <taxon>Basidiomycota</taxon>
        <taxon>Agaricomycotina</taxon>
        <taxon>Tremellomycetes</taxon>
        <taxon>Filobasidiales</taxon>
        <taxon>Filobasidiaceae</taxon>
        <taxon>Naganishia</taxon>
    </lineage>
</organism>
<comment type="caution">
    <text evidence="1">The sequence shown here is derived from an EMBL/GenBank/DDBJ whole genome shotgun (WGS) entry which is preliminary data.</text>
</comment>
<dbReference type="AlphaFoldDB" id="A0A8H3YFP8"/>
<protein>
    <submittedName>
        <fullName evidence="1">Uncharacterized protein</fullName>
    </submittedName>
</protein>
<dbReference type="Proteomes" id="UP000620104">
    <property type="component" value="Unassembled WGS sequence"/>
</dbReference>
<proteinExistence type="predicted"/>
<reference evidence="1" key="1">
    <citation type="submission" date="2020-07" db="EMBL/GenBank/DDBJ databases">
        <title>Draft Genome Sequence of a Deep-Sea Yeast, Naganishia (Cryptococcus) liquefaciens strain N6.</title>
        <authorList>
            <person name="Han Y.W."/>
            <person name="Kajitani R."/>
            <person name="Morimoto H."/>
            <person name="Parhat M."/>
            <person name="Tsubouchi H."/>
            <person name="Bakenova O."/>
            <person name="Ogata M."/>
            <person name="Argunhan B."/>
            <person name="Aoki R."/>
            <person name="Kajiwara S."/>
            <person name="Itoh T."/>
            <person name="Iwasaki H."/>
        </authorList>
    </citation>
    <scope>NUCLEOTIDE SEQUENCE</scope>
    <source>
        <strain evidence="1">N6</strain>
    </source>
</reference>
<dbReference type="EMBL" id="BLZA01000023">
    <property type="protein sequence ID" value="GHJ87955.1"/>
    <property type="molecule type" value="Genomic_DNA"/>
</dbReference>
<name>A0A8H3YFP8_9TREE</name>
<gene>
    <name evidence="1" type="ORF">NliqN6_4357</name>
</gene>
<sequence>MGNSPSTLCDFRRNRKPSSASSYEFMSTQRKSIASPLARIESSVWWQGEPPFERTMGRSTIRSADTDSTQSKAFEPEHYRCWVQLELAGCAKILFRVFEELHEQKVALIDNAQVWEHIQLISQEDSQAGRGQELDQVCPGCAYSWIARIVHEKNKRYTTRAVEESLATSA</sequence>
<accession>A0A8H3YFP8</accession>